<keyword evidence="1" id="KW-0732">Signal</keyword>
<dbReference type="PROSITE" id="PS00018">
    <property type="entry name" value="EF_HAND_1"/>
    <property type="match status" value="1"/>
</dbReference>
<proteinExistence type="predicted"/>
<dbReference type="InterPro" id="IPR018247">
    <property type="entry name" value="EF_Hand_1_Ca_BS"/>
</dbReference>
<evidence type="ECO:0000256" key="1">
    <source>
        <dbReference type="SAM" id="SignalP"/>
    </source>
</evidence>
<dbReference type="RefSeq" id="WP_255040677.1">
    <property type="nucleotide sequence ID" value="NZ_JANEYT010000004.1"/>
</dbReference>
<accession>A0ABT1MX47</accession>
<protein>
    <recommendedName>
        <fullName evidence="4">EF-hand domain-containing protein</fullName>
    </recommendedName>
</protein>
<evidence type="ECO:0000313" key="3">
    <source>
        <dbReference type="Proteomes" id="UP001524460"/>
    </source>
</evidence>
<evidence type="ECO:0000313" key="2">
    <source>
        <dbReference type="EMBL" id="MCQ1057066.1"/>
    </source>
</evidence>
<comment type="caution">
    <text evidence="2">The sequence shown here is derived from an EMBL/GenBank/DDBJ whole genome shotgun (WGS) entry which is preliminary data.</text>
</comment>
<sequence length="690" mass="78472">MSVLNRVYWLVGLMLLSPVCLAQVYPSTGTAWVLPGSWQETVIDGKPHTADQVKAWESQHADVVFGSMQDPEINRRMNAMGYMYAHKFDCRPSKQEAWLSQQALNSGMDVEEGYLHFAEDTQLAMDRPNNGLDYLLEGRPYHLLLIRNGQFSTARLPIKVEPDDKLVMFASYPFERLSVKAGGVPDIARHVTNDEGSVEKWLSLEVEWLIQSRDDLAIRYEGQLQLERAWHSAQAWYQGRHLNTGEPGLAAGLRVWMLELAWRKPTEVESLAITPWLEVRQKRMFIPGWDPANDLDGDGYINQREFSSRANRKASARFRHQARLIPAGYMWPGTCWYRVNFLNRAFNKLHVQWYQEDWLQQGLSGAYNDDMAKLLGENQFKVISGGEVRELAMMAGSKQVEYEYAKQLADFLKQVKTLTGTQWLAANISELNLWHYAPWPPELRDVIDVWLREHYLTPAIGLDRLQRYWDSFALAGQQDKSLIMASTKGGRSQYSPSEPAAWQQDIETGLTLYYLFNVPGQTFYHSWNQSYRYGSGNTTPDNWYQAGIGKNIAYQPTAMLKVDIGIPEAAPEGAELVVFDDKGKEADSAATNIGGIPLQPSGWYWLQRSGWFGELPEQGVIARRYSKGLVLYRGARERNNAAFFSTEPREVSLDGYYQQVNADGSLGPAVSQVSLSGYQGMILKRAIEKK</sequence>
<dbReference type="Proteomes" id="UP001524460">
    <property type="component" value="Unassembled WGS sequence"/>
</dbReference>
<gene>
    <name evidence="2" type="ORF">NHN17_03130</name>
</gene>
<evidence type="ECO:0008006" key="4">
    <source>
        <dbReference type="Google" id="ProtNLM"/>
    </source>
</evidence>
<feature type="chain" id="PRO_5045798936" description="EF-hand domain-containing protein" evidence="1">
    <location>
        <begin position="23"/>
        <end position="690"/>
    </location>
</feature>
<dbReference type="EMBL" id="JANEYT010000004">
    <property type="protein sequence ID" value="MCQ1057066.1"/>
    <property type="molecule type" value="Genomic_DNA"/>
</dbReference>
<name>A0ABT1MX47_9GAMM</name>
<feature type="signal peptide" evidence="1">
    <location>
        <begin position="1"/>
        <end position="22"/>
    </location>
</feature>
<keyword evidence="3" id="KW-1185">Reference proteome</keyword>
<organism evidence="2 3">
    <name type="scientific">Photobacterium pectinilyticum</name>
    <dbReference type="NCBI Taxonomy" id="2906793"/>
    <lineage>
        <taxon>Bacteria</taxon>
        <taxon>Pseudomonadati</taxon>
        <taxon>Pseudomonadota</taxon>
        <taxon>Gammaproteobacteria</taxon>
        <taxon>Vibrionales</taxon>
        <taxon>Vibrionaceae</taxon>
        <taxon>Photobacterium</taxon>
    </lineage>
</organism>
<reference evidence="2 3" key="1">
    <citation type="submission" date="2022-07" db="EMBL/GenBank/DDBJ databases">
        <title>Photobacterium pectinilyticum sp. nov., a marine bacterium isolated from surface seawater of Qingdao offshore.</title>
        <authorList>
            <person name="Wang X."/>
        </authorList>
    </citation>
    <scope>NUCLEOTIDE SEQUENCE [LARGE SCALE GENOMIC DNA]</scope>
    <source>
        <strain evidence="2 3">ZSDE20</strain>
    </source>
</reference>